<dbReference type="PROSITE" id="PS50067">
    <property type="entry name" value="KINESIN_MOTOR_2"/>
    <property type="match status" value="1"/>
</dbReference>
<dbReference type="SUPFAM" id="SSF52540">
    <property type="entry name" value="P-loop containing nucleoside triphosphate hydrolases"/>
    <property type="match status" value="1"/>
</dbReference>
<comment type="caution">
    <text evidence="2">Lacks conserved residue(s) required for the propagation of feature annotation.</text>
</comment>
<dbReference type="InterPro" id="IPR027640">
    <property type="entry name" value="Kinesin-like_fam"/>
</dbReference>
<dbReference type="GO" id="GO:0007018">
    <property type="term" value="P:microtubule-based movement"/>
    <property type="evidence" value="ECO:0007669"/>
    <property type="project" value="InterPro"/>
</dbReference>
<dbReference type="Pfam" id="PF00225">
    <property type="entry name" value="Kinesin"/>
    <property type="match status" value="1"/>
</dbReference>
<dbReference type="GO" id="GO:0005524">
    <property type="term" value="F:ATP binding"/>
    <property type="evidence" value="ECO:0007669"/>
    <property type="project" value="InterPro"/>
</dbReference>
<evidence type="ECO:0000256" key="2">
    <source>
        <dbReference type="PROSITE-ProRule" id="PRU00283"/>
    </source>
</evidence>
<organism evidence="4 5">
    <name type="scientific">Capsicum baccatum</name>
    <name type="common">Peruvian pepper</name>
    <dbReference type="NCBI Taxonomy" id="33114"/>
    <lineage>
        <taxon>Eukaryota</taxon>
        <taxon>Viridiplantae</taxon>
        <taxon>Streptophyta</taxon>
        <taxon>Embryophyta</taxon>
        <taxon>Tracheophyta</taxon>
        <taxon>Spermatophyta</taxon>
        <taxon>Magnoliopsida</taxon>
        <taxon>eudicotyledons</taxon>
        <taxon>Gunneridae</taxon>
        <taxon>Pentapetalae</taxon>
        <taxon>asterids</taxon>
        <taxon>lamiids</taxon>
        <taxon>Solanales</taxon>
        <taxon>Solanaceae</taxon>
        <taxon>Solanoideae</taxon>
        <taxon>Capsiceae</taxon>
        <taxon>Capsicum</taxon>
    </lineage>
</organism>
<dbReference type="SMART" id="SM00129">
    <property type="entry name" value="KISc"/>
    <property type="match status" value="1"/>
</dbReference>
<name>A0A2G2VTE3_CAPBA</name>
<dbReference type="PANTHER" id="PTHR47968:SF54">
    <property type="entry name" value="KINESIN-LIKE PROTEIN NACK2"/>
    <property type="match status" value="1"/>
</dbReference>
<dbReference type="EMBL" id="MLFT02000010">
    <property type="protein sequence ID" value="PHT36247.1"/>
    <property type="molecule type" value="Genomic_DNA"/>
</dbReference>
<evidence type="ECO:0000313" key="5">
    <source>
        <dbReference type="Proteomes" id="UP000224567"/>
    </source>
</evidence>
<feature type="domain" description="Kinesin motor" evidence="3">
    <location>
        <begin position="1"/>
        <end position="236"/>
    </location>
</feature>
<evidence type="ECO:0000313" key="4">
    <source>
        <dbReference type="EMBL" id="PHT36247.1"/>
    </source>
</evidence>
<dbReference type="STRING" id="33114.A0A2G2VTE3"/>
<dbReference type="GO" id="GO:0003777">
    <property type="term" value="F:microtubule motor activity"/>
    <property type="evidence" value="ECO:0007669"/>
    <property type="project" value="InterPro"/>
</dbReference>
<comment type="caution">
    <text evidence="4">The sequence shown here is derived from an EMBL/GenBank/DDBJ whole genome shotgun (WGS) entry which is preliminary data.</text>
</comment>
<dbReference type="PRINTS" id="PR00380">
    <property type="entry name" value="KINESINHEAVY"/>
</dbReference>
<dbReference type="GO" id="GO:0008017">
    <property type="term" value="F:microtubule binding"/>
    <property type="evidence" value="ECO:0007669"/>
    <property type="project" value="InterPro"/>
</dbReference>
<evidence type="ECO:0000259" key="3">
    <source>
        <dbReference type="PROSITE" id="PS50067"/>
    </source>
</evidence>
<dbReference type="PANTHER" id="PTHR47968">
    <property type="entry name" value="CENTROMERE PROTEIN E"/>
    <property type="match status" value="1"/>
</dbReference>
<dbReference type="Proteomes" id="UP000224567">
    <property type="component" value="Unassembled WGS sequence"/>
</dbReference>
<keyword evidence="5" id="KW-1185">Reference proteome</keyword>
<dbReference type="InterPro" id="IPR001752">
    <property type="entry name" value="Kinesin_motor_dom"/>
</dbReference>
<evidence type="ECO:0000256" key="1">
    <source>
        <dbReference type="ARBA" id="ARBA00023175"/>
    </source>
</evidence>
<gene>
    <name evidence="4" type="ORF">CQW23_23947</name>
</gene>
<dbReference type="Gene3D" id="3.40.850.10">
    <property type="entry name" value="Kinesin motor domain"/>
    <property type="match status" value="1"/>
</dbReference>
<sequence length="236" mass="25516">MNDLLDCLSVASDFYYCIKFTSAASDISSVASNVSSVASDGSSIVSDGSSVASDGLFVVSDGLSVVSDGSSVANQHPQHYTDTLKTSTNEDRQFTLKFSAMEIYNEVVKNLLILDDTPLRLLDDPERGTVVEKLTECFRQVNITSIVTILAAQRKIGETALNEVSSRSHQILRLTVEGTAKKIVILQNASTLTAAVNFVDLAGTANVRMKEGSHINRSLLTLGTVIRKLRLPHNYS</sequence>
<dbReference type="InterPro" id="IPR036961">
    <property type="entry name" value="Kinesin_motor_dom_sf"/>
</dbReference>
<protein>
    <submittedName>
        <fullName evidence="4">Kinesin-like protein NACK2</fullName>
    </submittedName>
</protein>
<accession>A0A2G2VTE3</accession>
<reference evidence="5" key="2">
    <citation type="journal article" date="2017" name="J. Anim. Genet.">
        <title>Multiple reference genome sequences of hot pepper reveal the massive evolution of plant disease resistance genes by retroduplication.</title>
        <authorList>
            <person name="Kim S."/>
            <person name="Park J."/>
            <person name="Yeom S.-I."/>
            <person name="Kim Y.-M."/>
            <person name="Seo E."/>
            <person name="Kim K.-T."/>
            <person name="Kim M.-S."/>
            <person name="Lee J.M."/>
            <person name="Cheong K."/>
            <person name="Shin H.-S."/>
            <person name="Kim S.-B."/>
            <person name="Han K."/>
            <person name="Lee J."/>
            <person name="Park M."/>
            <person name="Lee H.-A."/>
            <person name="Lee H.-Y."/>
            <person name="Lee Y."/>
            <person name="Oh S."/>
            <person name="Lee J.H."/>
            <person name="Choi E."/>
            <person name="Choi E."/>
            <person name="Lee S.E."/>
            <person name="Jeon J."/>
            <person name="Kim H."/>
            <person name="Choi G."/>
            <person name="Song H."/>
            <person name="Lee J."/>
            <person name="Lee S.-C."/>
            <person name="Kwon J.-K."/>
            <person name="Lee H.-Y."/>
            <person name="Koo N."/>
            <person name="Hong Y."/>
            <person name="Kim R.W."/>
            <person name="Kang W.-H."/>
            <person name="Huh J.H."/>
            <person name="Kang B.-C."/>
            <person name="Yang T.-J."/>
            <person name="Lee Y.-H."/>
            <person name="Bennetzen J.L."/>
            <person name="Choi D."/>
        </authorList>
    </citation>
    <scope>NUCLEOTIDE SEQUENCE [LARGE SCALE GENOMIC DNA]</scope>
    <source>
        <strain evidence="5">cv. PBC81</strain>
    </source>
</reference>
<comment type="similarity">
    <text evidence="2">Belongs to the TRAFAC class myosin-kinesin ATPase superfamily. Kinesin family.</text>
</comment>
<dbReference type="OrthoDB" id="3176171at2759"/>
<keyword evidence="1" id="KW-0505">Motor protein</keyword>
<dbReference type="InterPro" id="IPR027417">
    <property type="entry name" value="P-loop_NTPase"/>
</dbReference>
<proteinExistence type="inferred from homology"/>
<reference evidence="4 5" key="1">
    <citation type="journal article" date="2017" name="Genome Biol.">
        <title>New reference genome sequences of hot pepper reveal the massive evolution of plant disease-resistance genes by retroduplication.</title>
        <authorList>
            <person name="Kim S."/>
            <person name="Park J."/>
            <person name="Yeom S.I."/>
            <person name="Kim Y.M."/>
            <person name="Seo E."/>
            <person name="Kim K.T."/>
            <person name="Kim M.S."/>
            <person name="Lee J.M."/>
            <person name="Cheong K."/>
            <person name="Shin H.S."/>
            <person name="Kim S.B."/>
            <person name="Han K."/>
            <person name="Lee J."/>
            <person name="Park M."/>
            <person name="Lee H.A."/>
            <person name="Lee H.Y."/>
            <person name="Lee Y."/>
            <person name="Oh S."/>
            <person name="Lee J.H."/>
            <person name="Choi E."/>
            <person name="Choi E."/>
            <person name="Lee S.E."/>
            <person name="Jeon J."/>
            <person name="Kim H."/>
            <person name="Choi G."/>
            <person name="Song H."/>
            <person name="Lee J."/>
            <person name="Lee S.C."/>
            <person name="Kwon J.K."/>
            <person name="Lee H.Y."/>
            <person name="Koo N."/>
            <person name="Hong Y."/>
            <person name="Kim R.W."/>
            <person name="Kang W.H."/>
            <person name="Huh J.H."/>
            <person name="Kang B.C."/>
            <person name="Yang T.J."/>
            <person name="Lee Y.H."/>
            <person name="Bennetzen J.L."/>
            <person name="Choi D."/>
        </authorList>
    </citation>
    <scope>NUCLEOTIDE SEQUENCE [LARGE SCALE GENOMIC DNA]</scope>
    <source>
        <strain evidence="5">cv. PBC81</strain>
    </source>
</reference>
<dbReference type="AlphaFoldDB" id="A0A2G2VTE3"/>